<protein>
    <submittedName>
        <fullName evidence="2">Sulfatase</fullName>
    </submittedName>
</protein>
<dbReference type="EMBL" id="CP000504">
    <property type="protein sequence ID" value="ABL88662.1"/>
    <property type="molecule type" value="Genomic_DNA"/>
</dbReference>
<dbReference type="InterPro" id="IPR017850">
    <property type="entry name" value="Alkaline_phosphatase_core_sf"/>
</dbReference>
<evidence type="ECO:0000313" key="2">
    <source>
        <dbReference type="EMBL" id="ABL88662.1"/>
    </source>
</evidence>
<dbReference type="eggNOG" id="arCOG02787">
    <property type="taxonomic scope" value="Archaea"/>
</dbReference>
<dbReference type="OrthoDB" id="46036at2157"/>
<dbReference type="AlphaFoldDB" id="A1RUN0"/>
<dbReference type="SUPFAM" id="SSF53649">
    <property type="entry name" value="Alkaline phosphatase-like"/>
    <property type="match status" value="1"/>
</dbReference>
<sequence>MNVFLIVVDSLRLDFAGELLSGLKRRGFRVYERAVAASNWTIPSFGSMLTGLYPSLHGGHEEGDRVFPVRWGDMVSCRLGELGFHPVVLTENLLLSPAYGFKCFEVWEYFNWWFFVFKLSREEYGRAIGEFVRNGNNAVRAGLSLLRQGRLGLLSKLFVNYLAYRAVALRRGPVDRCSRCIIRDVTKIKTPAFVVVNFMEAHEPYTYTELGTPYLPTYDFVEMFREGRAPRELVDLWRRWYPRAVGLASRRVFELLDVLEDGGLLDDSLVVVASDHGQLLGEFGLVGHLALLSDELVRVPLAVRFPSGVEVVGGGGSGWVSNTAVKRLVLEVARGVRRFDEGVLYSDVVFSETFGLGFTSWPRVCRDGGCRLLPKRRVAVYKGDFKLVYNVTDGVVEEVRGYGGRPDGDVAGDLLREVFGFLKVAEGLQFSPEGL</sequence>
<comment type="similarity">
    <text evidence="1">Belongs to the sulfatase family.</text>
</comment>
<dbReference type="PANTHER" id="PTHR42693">
    <property type="entry name" value="ARYLSULFATASE FAMILY MEMBER"/>
    <property type="match status" value="1"/>
</dbReference>
<name>A1RUN0_PYRIL</name>
<evidence type="ECO:0000313" key="3">
    <source>
        <dbReference type="Proteomes" id="UP000002595"/>
    </source>
</evidence>
<dbReference type="InterPro" id="IPR050738">
    <property type="entry name" value="Sulfatase"/>
</dbReference>
<dbReference type="RefSeq" id="WP_011763237.1">
    <property type="nucleotide sequence ID" value="NC_008701.1"/>
</dbReference>
<dbReference type="HOGENOM" id="CLU_006332_14_2_2"/>
<organism evidence="2 3">
    <name type="scientific">Pyrobaculum islandicum (strain DSM 4184 / JCM 9189 / GEO3)</name>
    <dbReference type="NCBI Taxonomy" id="384616"/>
    <lineage>
        <taxon>Archaea</taxon>
        <taxon>Thermoproteota</taxon>
        <taxon>Thermoprotei</taxon>
        <taxon>Thermoproteales</taxon>
        <taxon>Thermoproteaceae</taxon>
        <taxon>Pyrobaculum</taxon>
    </lineage>
</organism>
<dbReference type="STRING" id="384616.Pisl_1506"/>
<evidence type="ECO:0000256" key="1">
    <source>
        <dbReference type="ARBA" id="ARBA00008779"/>
    </source>
</evidence>
<dbReference type="GeneID" id="80428956"/>
<dbReference type="PANTHER" id="PTHR42693:SF33">
    <property type="entry name" value="ARYLSULFATASE"/>
    <property type="match status" value="1"/>
</dbReference>
<dbReference type="KEGG" id="pis:Pisl_1506"/>
<dbReference type="GO" id="GO:0004065">
    <property type="term" value="F:arylsulfatase activity"/>
    <property type="evidence" value="ECO:0007669"/>
    <property type="project" value="TreeGrafter"/>
</dbReference>
<gene>
    <name evidence="2" type="ordered locus">Pisl_1506</name>
</gene>
<dbReference type="Gene3D" id="3.40.720.10">
    <property type="entry name" value="Alkaline Phosphatase, subunit A"/>
    <property type="match status" value="1"/>
</dbReference>
<proteinExistence type="inferred from homology"/>
<dbReference type="Proteomes" id="UP000002595">
    <property type="component" value="Chromosome"/>
</dbReference>
<reference evidence="2" key="1">
    <citation type="submission" date="2006-12" db="EMBL/GenBank/DDBJ databases">
        <title>Complete sequence of Pyrobaculum islandicum DSM 4184.</title>
        <authorList>
            <person name="Copeland A."/>
            <person name="Lucas S."/>
            <person name="Lapidus A."/>
            <person name="Barry K."/>
            <person name="Detter J.C."/>
            <person name="Glavina del Rio T."/>
            <person name="Dalin E."/>
            <person name="Tice H."/>
            <person name="Pitluck S."/>
            <person name="Meincke L."/>
            <person name="Brettin T."/>
            <person name="Bruce D."/>
            <person name="Han C."/>
            <person name="Tapia R."/>
            <person name="Gilna P."/>
            <person name="Schmutz J."/>
            <person name="Larimer F."/>
            <person name="Land M."/>
            <person name="Hauser L."/>
            <person name="Kyrpides N."/>
            <person name="Mikhailova N."/>
            <person name="Cozen A.E."/>
            <person name="Fitz-Gibbon S.T."/>
            <person name="House C.H."/>
            <person name="Saltikov C."/>
            <person name="Lowe T."/>
            <person name="Richardson P."/>
        </authorList>
    </citation>
    <scope>NUCLEOTIDE SEQUENCE [LARGE SCALE GENOMIC DNA]</scope>
    <source>
        <strain evidence="2">DSM 4184</strain>
    </source>
</reference>
<keyword evidence="3" id="KW-1185">Reference proteome</keyword>
<accession>A1RUN0</accession>